<reference evidence="1" key="1">
    <citation type="submission" date="2022-05" db="EMBL/GenBank/DDBJ databases">
        <title>Comparative Genomics of Spacecraft Associated Microbes.</title>
        <authorList>
            <person name="Tran M.T."/>
            <person name="Wright A."/>
            <person name="Seuylemezian A."/>
            <person name="Eisen J."/>
            <person name="Coil D."/>
        </authorList>
    </citation>
    <scope>NUCLEOTIDE SEQUENCE</scope>
    <source>
        <strain evidence="1">FAIRING 10M-2.2</strain>
    </source>
</reference>
<accession>A0ACC6A7A4</accession>
<sequence>MFTLFNYIRTQYILKKFSKEDLTHLVSLNRITSEERIAIIRTLEPEYTE</sequence>
<comment type="caution">
    <text evidence="1">The sequence shown here is derived from an EMBL/GenBank/DDBJ whole genome shotgun (WGS) entry which is preliminary data.</text>
</comment>
<name>A0ACC6A7A4_9BACI</name>
<dbReference type="Proteomes" id="UP001202289">
    <property type="component" value="Unassembled WGS sequence"/>
</dbReference>
<organism evidence="1 2">
    <name type="scientific">Bacillus cytotoxicus</name>
    <dbReference type="NCBI Taxonomy" id="580165"/>
    <lineage>
        <taxon>Bacteria</taxon>
        <taxon>Bacillati</taxon>
        <taxon>Bacillota</taxon>
        <taxon>Bacilli</taxon>
        <taxon>Bacillales</taxon>
        <taxon>Bacillaceae</taxon>
        <taxon>Bacillus</taxon>
        <taxon>Bacillus cereus group</taxon>
    </lineage>
</organism>
<protein>
    <submittedName>
        <fullName evidence="1">Uncharacterized protein</fullName>
    </submittedName>
</protein>
<evidence type="ECO:0000313" key="2">
    <source>
        <dbReference type="Proteomes" id="UP001202289"/>
    </source>
</evidence>
<dbReference type="EMBL" id="JAMBOP010000012">
    <property type="protein sequence ID" value="MCM3736455.1"/>
    <property type="molecule type" value="Genomic_DNA"/>
</dbReference>
<gene>
    <name evidence="1" type="ORF">M3215_11625</name>
</gene>
<evidence type="ECO:0000313" key="1">
    <source>
        <dbReference type="EMBL" id="MCM3736455.1"/>
    </source>
</evidence>
<keyword evidence="2" id="KW-1185">Reference proteome</keyword>
<proteinExistence type="predicted"/>